<dbReference type="EMBL" id="DXHX01000092">
    <property type="protein sequence ID" value="HIV74645.1"/>
    <property type="molecule type" value="Genomic_DNA"/>
</dbReference>
<sequence length="179" mass="20172">MIHVDETALVIVDVQGKLAKIMHQSKEMLTNLERMIQGANVLDIPIIWLEQYPKGLGPTSDEVKQHLTNLSPIAKMTFSACNNDEFKETLKQLNCQSILLTGIESHICVYQTARDLLKEDYYVETVVDCISSRTLANKEIGLEKMKQLGAYVTSVEMALFDLMGSAEHPNFKEISKIIK</sequence>
<dbReference type="Gene3D" id="3.40.50.850">
    <property type="entry name" value="Isochorismatase-like"/>
    <property type="match status" value="1"/>
</dbReference>
<dbReference type="GO" id="GO:0016787">
    <property type="term" value="F:hydrolase activity"/>
    <property type="evidence" value="ECO:0007669"/>
    <property type="project" value="UniProtKB-KW"/>
</dbReference>
<keyword evidence="2" id="KW-0378">Hydrolase</keyword>
<dbReference type="PANTHER" id="PTHR14119:SF3">
    <property type="entry name" value="ISOCHORISMATASE DOMAIN-CONTAINING PROTEIN 2"/>
    <property type="match status" value="1"/>
</dbReference>
<evidence type="ECO:0000313" key="2">
    <source>
        <dbReference type="EMBL" id="HIV74645.1"/>
    </source>
</evidence>
<reference evidence="2" key="1">
    <citation type="journal article" date="2021" name="PeerJ">
        <title>Extensive microbial diversity within the chicken gut microbiome revealed by metagenomics and culture.</title>
        <authorList>
            <person name="Gilroy R."/>
            <person name="Ravi A."/>
            <person name="Getino M."/>
            <person name="Pursley I."/>
            <person name="Horton D.L."/>
            <person name="Alikhan N.F."/>
            <person name="Baker D."/>
            <person name="Gharbi K."/>
            <person name="Hall N."/>
            <person name="Watson M."/>
            <person name="Adriaenssens E.M."/>
            <person name="Foster-Nyarko E."/>
            <person name="Jarju S."/>
            <person name="Secka A."/>
            <person name="Antonio M."/>
            <person name="Oren A."/>
            <person name="Chaudhuri R.R."/>
            <person name="La Ragione R."/>
            <person name="Hildebrand F."/>
            <person name="Pallen M.J."/>
        </authorList>
    </citation>
    <scope>NUCLEOTIDE SEQUENCE</scope>
    <source>
        <strain evidence="2">CHK169-2315</strain>
    </source>
</reference>
<evidence type="ECO:0000313" key="3">
    <source>
        <dbReference type="Proteomes" id="UP000823937"/>
    </source>
</evidence>
<dbReference type="InterPro" id="IPR000868">
    <property type="entry name" value="Isochorismatase-like_dom"/>
</dbReference>
<evidence type="ECO:0000259" key="1">
    <source>
        <dbReference type="Pfam" id="PF00857"/>
    </source>
</evidence>
<dbReference type="Pfam" id="PF00857">
    <property type="entry name" value="Isochorismatase"/>
    <property type="match status" value="1"/>
</dbReference>
<dbReference type="Proteomes" id="UP000823937">
    <property type="component" value="Unassembled WGS sequence"/>
</dbReference>
<organism evidence="2 3">
    <name type="scientific">Candidatus Pseudogracilibacillus intestinigallinarum</name>
    <dbReference type="NCBI Taxonomy" id="2838742"/>
    <lineage>
        <taxon>Bacteria</taxon>
        <taxon>Bacillati</taxon>
        <taxon>Bacillota</taxon>
        <taxon>Bacilli</taxon>
        <taxon>Bacillales</taxon>
        <taxon>Bacillaceae</taxon>
        <taxon>Pseudogracilibacillus</taxon>
    </lineage>
</organism>
<dbReference type="AlphaFoldDB" id="A0A9D1PMT6"/>
<name>A0A9D1PMT6_9BACI</name>
<proteinExistence type="predicted"/>
<accession>A0A9D1PMT6</accession>
<dbReference type="PANTHER" id="PTHR14119">
    <property type="entry name" value="HYDROLASE"/>
    <property type="match status" value="1"/>
</dbReference>
<dbReference type="InterPro" id="IPR050993">
    <property type="entry name" value="Isochorismatase_domain"/>
</dbReference>
<dbReference type="SUPFAM" id="SSF52499">
    <property type="entry name" value="Isochorismatase-like hydrolases"/>
    <property type="match status" value="1"/>
</dbReference>
<comment type="caution">
    <text evidence="2">The sequence shown here is derived from an EMBL/GenBank/DDBJ whole genome shotgun (WGS) entry which is preliminary data.</text>
</comment>
<gene>
    <name evidence="2" type="ORF">H9895_06130</name>
</gene>
<dbReference type="CDD" id="cd01012">
    <property type="entry name" value="YcaC_related"/>
    <property type="match status" value="1"/>
</dbReference>
<reference evidence="2" key="2">
    <citation type="submission" date="2021-04" db="EMBL/GenBank/DDBJ databases">
        <authorList>
            <person name="Gilroy R."/>
        </authorList>
    </citation>
    <scope>NUCLEOTIDE SEQUENCE</scope>
    <source>
        <strain evidence="2">CHK169-2315</strain>
    </source>
</reference>
<protein>
    <submittedName>
        <fullName evidence="2">Hydrolase</fullName>
    </submittedName>
</protein>
<dbReference type="InterPro" id="IPR036380">
    <property type="entry name" value="Isochorismatase-like_sf"/>
</dbReference>
<feature type="domain" description="Isochorismatase-like" evidence="1">
    <location>
        <begin position="7"/>
        <end position="156"/>
    </location>
</feature>